<keyword evidence="3" id="KW-1185">Reference proteome</keyword>
<name>A0A918XP00_9PROT</name>
<accession>A0A918XP00</accession>
<dbReference type="Pfam" id="PF13336">
    <property type="entry name" value="AcetylCoA_hyd_C"/>
    <property type="match status" value="1"/>
</dbReference>
<comment type="caution">
    <text evidence="2">The sequence shown here is derived from an EMBL/GenBank/DDBJ whole genome shotgun (WGS) entry which is preliminary data.</text>
</comment>
<protein>
    <submittedName>
        <fullName evidence="2">4-hydroxybutyrate CoA-transferase</fullName>
    </submittedName>
</protein>
<dbReference type="InterPro" id="IPR038460">
    <property type="entry name" value="AcetylCoA_hyd_C_sf"/>
</dbReference>
<dbReference type="PANTHER" id="PTHR21432:SF20">
    <property type="entry name" value="ACETYL-COA HYDROLASE"/>
    <property type="match status" value="1"/>
</dbReference>
<evidence type="ECO:0000313" key="2">
    <source>
        <dbReference type="EMBL" id="GHD40728.1"/>
    </source>
</evidence>
<dbReference type="InterPro" id="IPR046433">
    <property type="entry name" value="ActCoA_hydro"/>
</dbReference>
<dbReference type="GO" id="GO:0006083">
    <property type="term" value="P:acetate metabolic process"/>
    <property type="evidence" value="ECO:0007669"/>
    <property type="project" value="InterPro"/>
</dbReference>
<feature type="domain" description="Acetyl-CoA hydrolase/transferase C-terminal" evidence="1">
    <location>
        <begin position="267"/>
        <end position="419"/>
    </location>
</feature>
<sequence>MATAAADAIDFSGLIRPGDTVVVGQGCGEPTALAEALVRQATTDRTPAVGPITVFLGAVFSRSFEPEATTGIAFAGYGALGGAGRLARAGRLDVVPAQYSQLPGLFADGTLAADVVLLQLARNGDRLAIAGNRDYSLAAARRARLVIGGIDDRAPWCHGGELPPDLRIDLTVETSRAPAELPPARIGPVEERIGRLVAERIPDGAVIQTGIGAIPDAILGALSGHRGLGVHSGMIGDRMADLIEAGAVTNARKPFDAGVSVAGSLFGTARLLAFADRNPAFRLVPTEISHGVEVMARLPGFTAINSAVEVDLSGQVNAEVAGSHYVGAVGGQVDFVRAGNLAPGGRSIIALPATARDGTVSRIVAGLDGRPVTSLRSDADLVVTEWGVAELKGQTLAERARRMIAIADPAFREELERAAHPLLKSDRR</sequence>
<dbReference type="InterPro" id="IPR026888">
    <property type="entry name" value="AcetylCoA_hyd_C"/>
</dbReference>
<dbReference type="Gene3D" id="3.40.1080.10">
    <property type="entry name" value="Glutaconate Coenzyme A-transferase"/>
    <property type="match status" value="1"/>
</dbReference>
<reference evidence="2" key="2">
    <citation type="submission" date="2020-09" db="EMBL/GenBank/DDBJ databases">
        <authorList>
            <person name="Sun Q."/>
            <person name="Kim S."/>
        </authorList>
    </citation>
    <scope>NUCLEOTIDE SEQUENCE</scope>
    <source>
        <strain evidence="2">KCTC 42651</strain>
    </source>
</reference>
<dbReference type="PANTHER" id="PTHR21432">
    <property type="entry name" value="ACETYL-COA HYDROLASE-RELATED"/>
    <property type="match status" value="1"/>
</dbReference>
<reference evidence="2" key="1">
    <citation type="journal article" date="2014" name="Int. J. Syst. Evol. Microbiol.">
        <title>Complete genome sequence of Corynebacterium casei LMG S-19264T (=DSM 44701T), isolated from a smear-ripened cheese.</title>
        <authorList>
            <consortium name="US DOE Joint Genome Institute (JGI-PGF)"/>
            <person name="Walter F."/>
            <person name="Albersmeier A."/>
            <person name="Kalinowski J."/>
            <person name="Ruckert C."/>
        </authorList>
    </citation>
    <scope>NUCLEOTIDE SEQUENCE</scope>
    <source>
        <strain evidence="2">KCTC 42651</strain>
    </source>
</reference>
<evidence type="ECO:0000313" key="3">
    <source>
        <dbReference type="Proteomes" id="UP000630353"/>
    </source>
</evidence>
<dbReference type="InterPro" id="IPR037171">
    <property type="entry name" value="NagB/RpiA_transferase-like"/>
</dbReference>
<dbReference type="Gene3D" id="3.40.1080.20">
    <property type="entry name" value="Acetyl-CoA hydrolase/transferase C-terminal domain"/>
    <property type="match status" value="1"/>
</dbReference>
<evidence type="ECO:0000259" key="1">
    <source>
        <dbReference type="Pfam" id="PF13336"/>
    </source>
</evidence>
<dbReference type="RefSeq" id="WP_189987252.1">
    <property type="nucleotide sequence ID" value="NZ_BMZS01000001.1"/>
</dbReference>
<dbReference type="SUPFAM" id="SSF100950">
    <property type="entry name" value="NagB/RpiA/CoA transferase-like"/>
    <property type="match status" value="2"/>
</dbReference>
<dbReference type="GO" id="GO:0008775">
    <property type="term" value="F:acetate CoA-transferase activity"/>
    <property type="evidence" value="ECO:0007669"/>
    <property type="project" value="InterPro"/>
</dbReference>
<organism evidence="2 3">
    <name type="scientific">Thalassobaculum fulvum</name>
    <dbReference type="NCBI Taxonomy" id="1633335"/>
    <lineage>
        <taxon>Bacteria</taxon>
        <taxon>Pseudomonadati</taxon>
        <taxon>Pseudomonadota</taxon>
        <taxon>Alphaproteobacteria</taxon>
        <taxon>Rhodospirillales</taxon>
        <taxon>Thalassobaculaceae</taxon>
        <taxon>Thalassobaculum</taxon>
    </lineage>
</organism>
<dbReference type="Proteomes" id="UP000630353">
    <property type="component" value="Unassembled WGS sequence"/>
</dbReference>
<proteinExistence type="predicted"/>
<dbReference type="EMBL" id="BMZS01000001">
    <property type="protein sequence ID" value="GHD40728.1"/>
    <property type="molecule type" value="Genomic_DNA"/>
</dbReference>
<gene>
    <name evidence="2" type="ORF">GCM10017083_04280</name>
</gene>
<dbReference type="Gene3D" id="3.30.750.70">
    <property type="entry name" value="4-hydroxybutyrate coenzyme like domains"/>
    <property type="match status" value="1"/>
</dbReference>
<dbReference type="AlphaFoldDB" id="A0A918XP00"/>